<evidence type="ECO:0000313" key="1">
    <source>
        <dbReference type="EMBL" id="OEJ30584.1"/>
    </source>
</evidence>
<dbReference type="OrthoDB" id="127785at2"/>
<organism evidence="1 2">
    <name type="scientific">Streptomyces subrutilus</name>
    <dbReference type="NCBI Taxonomy" id="36818"/>
    <lineage>
        <taxon>Bacteria</taxon>
        <taxon>Bacillati</taxon>
        <taxon>Actinomycetota</taxon>
        <taxon>Actinomycetes</taxon>
        <taxon>Kitasatosporales</taxon>
        <taxon>Streptomycetaceae</taxon>
        <taxon>Streptomyces</taxon>
    </lineage>
</organism>
<sequence>MNGRTDGRASGQGRVYQASGDQHIVEHHHHGPSWAGPDTVRSPALGRTPLVLRDRVELMDTLRAAVAPGTGGQVHVLHGLGGCGKTAVACALFAHATADGGRVGLWVNGSDTTSLRSGMLAVAADRGATEGELTAARSGLRAAADLVWDRLDGSDRPWLLVIDNADDPSVLRDGGWLRSSPRGTVLVTSRQSAGRWWPGARLLQVGVLPRADAAQVLRDLAPDAGTAEEAEEIADRLGRLPLALTLAGTFLAHQVISPWTLTEYGQRLDIDLIDQGAVGLAADSRHLVSSTWELSLDAVARQGLPEAQTLLRLLACWASDPLPLSLLAGLDLGTDLPAGRVEPALRGLLDHSLTELVPGPARSLRTHGVLLDSVARGTPAAQRGQLAAKAAELLLRMLPETPERGIEAAPFRPLAPHVLALLRRVSAGGGVDLPVVESAAECALRLAVNLHRSGDSASALAVGQQAVDLARARLGDDHRLVVRLRQRVARTLRRLGRYEEAETLARRTLTDCERLFGPKAPDTLESCVVLALVLWTDGREAEGAALMRRAVDGRIEVLGPLHPVTLRARYIILELLRGPELARELEGAPALVRACADTMGPDHTITMGAELNYANALFYAGRAAEALPRARRAFEAAERRYGPDYQITLASRSLLALTLGAVGEFPEAVAHMEAVVERRSRILGPDHPWTGDSVANLADLRASRAPAR</sequence>
<dbReference type="SUPFAM" id="SSF48452">
    <property type="entry name" value="TPR-like"/>
    <property type="match status" value="2"/>
</dbReference>
<comment type="caution">
    <text evidence="1">The sequence shown here is derived from an EMBL/GenBank/DDBJ whole genome shotgun (WGS) entry which is preliminary data.</text>
</comment>
<dbReference type="Gene3D" id="1.25.40.10">
    <property type="entry name" value="Tetratricopeptide repeat domain"/>
    <property type="match status" value="2"/>
</dbReference>
<protein>
    <submittedName>
        <fullName evidence="1">ATP/GTP-binding protein</fullName>
    </submittedName>
</protein>
<dbReference type="InterPro" id="IPR011990">
    <property type="entry name" value="TPR-like_helical_dom_sf"/>
</dbReference>
<dbReference type="PANTHER" id="PTHR46082">
    <property type="entry name" value="ATP/GTP-BINDING PROTEIN-RELATED"/>
    <property type="match status" value="1"/>
</dbReference>
<evidence type="ECO:0000313" key="2">
    <source>
        <dbReference type="Proteomes" id="UP000095705"/>
    </source>
</evidence>
<reference evidence="1 2" key="1">
    <citation type="submission" date="2016-08" db="EMBL/GenBank/DDBJ databases">
        <title>The complete genome of Streptomyces subrutilus 10-1-1.</title>
        <authorList>
            <person name="Chen X."/>
        </authorList>
    </citation>
    <scope>NUCLEOTIDE SEQUENCE [LARGE SCALE GENOMIC DNA]</scope>
    <source>
        <strain evidence="1 2">10-1-1</strain>
    </source>
</reference>
<dbReference type="RefSeq" id="WP_069918730.1">
    <property type="nucleotide sequence ID" value="NZ_MEHK01000001.1"/>
</dbReference>
<dbReference type="PANTHER" id="PTHR46082:SF6">
    <property type="entry name" value="AAA+ ATPASE DOMAIN-CONTAINING PROTEIN-RELATED"/>
    <property type="match status" value="1"/>
</dbReference>
<dbReference type="EMBL" id="MEHK01000001">
    <property type="protein sequence ID" value="OEJ30584.1"/>
    <property type="molecule type" value="Genomic_DNA"/>
</dbReference>
<dbReference type="Gene3D" id="3.40.50.300">
    <property type="entry name" value="P-loop containing nucleotide triphosphate hydrolases"/>
    <property type="match status" value="1"/>
</dbReference>
<dbReference type="Pfam" id="PF13424">
    <property type="entry name" value="TPR_12"/>
    <property type="match status" value="2"/>
</dbReference>
<dbReference type="InterPro" id="IPR053137">
    <property type="entry name" value="NLR-like"/>
</dbReference>
<dbReference type="InterPro" id="IPR027417">
    <property type="entry name" value="P-loop_NTPase"/>
</dbReference>
<proteinExistence type="predicted"/>
<dbReference type="SUPFAM" id="SSF52540">
    <property type="entry name" value="P-loop containing nucleoside triphosphate hydrolases"/>
    <property type="match status" value="1"/>
</dbReference>
<dbReference type="Proteomes" id="UP000095705">
    <property type="component" value="Unassembled WGS sequence"/>
</dbReference>
<dbReference type="STRING" id="36818.BGK67_03760"/>
<dbReference type="Pfam" id="PF13374">
    <property type="entry name" value="TPR_10"/>
    <property type="match status" value="1"/>
</dbReference>
<gene>
    <name evidence="1" type="ORF">BGK67_03760</name>
</gene>
<name>A0A1E5PM34_9ACTN</name>
<keyword evidence="2" id="KW-1185">Reference proteome</keyword>
<dbReference type="AlphaFoldDB" id="A0A1E5PM34"/>
<accession>A0A1E5PM34</accession>